<feature type="signal peptide" evidence="1">
    <location>
        <begin position="1"/>
        <end position="19"/>
    </location>
</feature>
<evidence type="ECO:0000313" key="3">
    <source>
        <dbReference type="EMBL" id="KAK3103757.1"/>
    </source>
</evidence>
<feature type="domain" description="Pappalysin-1 SD scarf" evidence="2">
    <location>
        <begin position="302"/>
        <end position="447"/>
    </location>
</feature>
<name>A0AA89CBG2_PINIB</name>
<reference evidence="3" key="1">
    <citation type="submission" date="2019-08" db="EMBL/GenBank/DDBJ databases">
        <title>The improved chromosome-level genome for the pearl oyster Pinctada fucata martensii using PacBio sequencing and Hi-C.</title>
        <authorList>
            <person name="Zheng Z."/>
        </authorList>
    </citation>
    <scope>NUCLEOTIDE SEQUENCE</scope>
    <source>
        <strain evidence="3">ZZ-2019</strain>
        <tissue evidence="3">Adductor muscle</tissue>
    </source>
</reference>
<dbReference type="InterPro" id="IPR058897">
    <property type="entry name" value="PAPPA_SD_C"/>
</dbReference>
<comment type="caution">
    <text evidence="3">The sequence shown here is derived from an EMBL/GenBank/DDBJ whole genome shotgun (WGS) entry which is preliminary data.</text>
</comment>
<sequence>MRTLCEILLVVTCVIFVRCDTNSEDITIYIPTQFQVECLNVLRDISLDLKNISAKIGSGNYFKNELQTILQSLKTATMKNVSAIERDFSLKIATLEKRVDEYETFATRSFEKVTFDVDSLNSSLSQLDASSCKCLPVSTNAEKVSLWVSIVRGYSSQYNSGSWSANQVIGKANVYPAYGDKVNTWAQSPNQLTANQYIEVGFAETLYVDKVNIYETYNAGGVKEIKFLNPSGLWETVWKTSHVQQITTSRIFSPKIKKTDYPTDILHITVDCTLARMYVEIDAIEIIGTRPSSEVVPDVELWVSSIKGYSSQHNTGSWAAIQVIGNPDVYPAYGDKQNTWAQASGQFTANQYIQVGYTESLYIKQIHIYETYNAGGVKEIKSLNPSGQWETIWSTNQAQRIQTSRIFSPPIKRTSFPTDTLHITVDCTVAGTYVEIDAIQIKGSRTNGKRNFRLSHKCPHVRLGFW</sequence>
<evidence type="ECO:0000256" key="1">
    <source>
        <dbReference type="SAM" id="SignalP"/>
    </source>
</evidence>
<proteinExistence type="predicted"/>
<dbReference type="Proteomes" id="UP001186944">
    <property type="component" value="Unassembled WGS sequence"/>
</dbReference>
<keyword evidence="1" id="KW-0732">Signal</keyword>
<keyword evidence="4" id="KW-1185">Reference proteome</keyword>
<evidence type="ECO:0000259" key="2">
    <source>
        <dbReference type="Pfam" id="PF25900"/>
    </source>
</evidence>
<dbReference type="AlphaFoldDB" id="A0AA89CBG2"/>
<accession>A0AA89CBG2</accession>
<dbReference type="EMBL" id="VSWD01000005">
    <property type="protein sequence ID" value="KAK3103757.1"/>
    <property type="molecule type" value="Genomic_DNA"/>
</dbReference>
<gene>
    <name evidence="3" type="ORF">FSP39_021670</name>
</gene>
<evidence type="ECO:0000313" key="4">
    <source>
        <dbReference type="Proteomes" id="UP001186944"/>
    </source>
</evidence>
<dbReference type="Pfam" id="PF25900">
    <property type="entry name" value="PAPPA"/>
    <property type="match status" value="2"/>
</dbReference>
<organism evidence="3 4">
    <name type="scientific">Pinctada imbricata</name>
    <name type="common">Atlantic pearl-oyster</name>
    <name type="synonym">Pinctada martensii</name>
    <dbReference type="NCBI Taxonomy" id="66713"/>
    <lineage>
        <taxon>Eukaryota</taxon>
        <taxon>Metazoa</taxon>
        <taxon>Spiralia</taxon>
        <taxon>Lophotrochozoa</taxon>
        <taxon>Mollusca</taxon>
        <taxon>Bivalvia</taxon>
        <taxon>Autobranchia</taxon>
        <taxon>Pteriomorphia</taxon>
        <taxon>Pterioida</taxon>
        <taxon>Pterioidea</taxon>
        <taxon>Pteriidae</taxon>
        <taxon>Pinctada</taxon>
    </lineage>
</organism>
<feature type="chain" id="PRO_5041638639" description="Pappalysin-1 SD scarf domain-containing protein" evidence="1">
    <location>
        <begin position="20"/>
        <end position="466"/>
    </location>
</feature>
<feature type="domain" description="Pappalysin-1 SD scarf" evidence="2">
    <location>
        <begin position="143"/>
        <end position="290"/>
    </location>
</feature>
<protein>
    <recommendedName>
        <fullName evidence="2">Pappalysin-1 SD scarf domain-containing protein</fullName>
    </recommendedName>
</protein>